<keyword evidence="5 7" id="KW-0472">Membrane</keyword>
<feature type="transmembrane region" description="Helical" evidence="7">
    <location>
        <begin position="437"/>
        <end position="456"/>
    </location>
</feature>
<gene>
    <name evidence="8" type="ORF">H9815_18475</name>
</gene>
<sequence length="543" mass="58474">MAKARIGIGDAGAAGRTPGRSADISGNCSETHSSAAVSDASRGRAGRRPRPEPRLDKTRNGWLACEMGSQSSVGSQVLSGPPQLKEEIGMSQHEVDLDGLAPIPESARPMGPKSFVLVMWSTAIIIQVMAIGTFLLQDGLNLNQVLLVGALSAVLVALMAALNSFPGLKHGVPFVVQLRSSFGYHGARVAYFFRIVPAIAWYGIGTWIGAMSINAIMTTIFSLPDLNFVYFGLLTVVQILLTLKGITSIQWFDAIVAIIIFVMLAYFLVVIFVNGEMDFTPYQGTPGSWGLLFWGGVSAATANWATVMLNHSDLMRHVKPATGKTTFLSNFIGISPPWMVMVLFGMLIFVGTGDDDPIAGLVSLAPNPVFGVILLVFIVLAQISSNLTTSVLPAGLAFQDLFKVKWSTGVIIAGALSGITAPWVLFTSDWFFTFQNIYSVFLGPMLGVLLADYWFVQRRRTDVTALYDTAAGPYRYFHGFGPSAWISLVVGGAVALWQLEIAWLIGMPVGLIVYVLLKRAGVDRRLSSRQSAQAATPAADITR</sequence>
<dbReference type="AlphaFoldDB" id="A0A9D2EIJ5"/>
<comment type="similarity">
    <text evidence="2">Belongs to the purine-cytosine permease (2.A.39) family.</text>
</comment>
<proteinExistence type="inferred from homology"/>
<comment type="subcellular location">
    <subcellularLocation>
        <location evidence="1">Membrane</location>
        <topology evidence="1">Multi-pass membrane protein</topology>
    </subcellularLocation>
</comment>
<evidence type="ECO:0000256" key="3">
    <source>
        <dbReference type="ARBA" id="ARBA00022692"/>
    </source>
</evidence>
<feature type="region of interest" description="Disordered" evidence="6">
    <location>
        <begin position="1"/>
        <end position="60"/>
    </location>
</feature>
<feature type="transmembrane region" description="Helical" evidence="7">
    <location>
        <begin position="327"/>
        <end position="349"/>
    </location>
</feature>
<feature type="transmembrane region" description="Helical" evidence="7">
    <location>
        <begin position="142"/>
        <end position="168"/>
    </location>
</feature>
<dbReference type="EMBL" id="DXBY01000318">
    <property type="protein sequence ID" value="HIZ37766.1"/>
    <property type="molecule type" value="Genomic_DNA"/>
</dbReference>
<feature type="transmembrane region" description="Helical" evidence="7">
    <location>
        <begin position="228"/>
        <end position="247"/>
    </location>
</feature>
<evidence type="ECO:0000256" key="5">
    <source>
        <dbReference type="ARBA" id="ARBA00023136"/>
    </source>
</evidence>
<feature type="transmembrane region" description="Helical" evidence="7">
    <location>
        <begin position="476"/>
        <end position="495"/>
    </location>
</feature>
<feature type="transmembrane region" description="Helical" evidence="7">
    <location>
        <begin position="404"/>
        <end position="425"/>
    </location>
</feature>
<dbReference type="Proteomes" id="UP000824037">
    <property type="component" value="Unassembled WGS sequence"/>
</dbReference>
<feature type="compositionally biased region" description="Low complexity" evidence="6">
    <location>
        <begin position="1"/>
        <end position="16"/>
    </location>
</feature>
<evidence type="ECO:0000256" key="2">
    <source>
        <dbReference type="ARBA" id="ARBA00008974"/>
    </source>
</evidence>
<evidence type="ECO:0000313" key="9">
    <source>
        <dbReference type="Proteomes" id="UP000824037"/>
    </source>
</evidence>
<evidence type="ECO:0000313" key="8">
    <source>
        <dbReference type="EMBL" id="HIZ37766.1"/>
    </source>
</evidence>
<name>A0A9D2EIJ5_9MICO</name>
<keyword evidence="4 7" id="KW-1133">Transmembrane helix</keyword>
<evidence type="ECO:0000256" key="6">
    <source>
        <dbReference type="SAM" id="MobiDB-lite"/>
    </source>
</evidence>
<evidence type="ECO:0000256" key="4">
    <source>
        <dbReference type="ARBA" id="ARBA00022989"/>
    </source>
</evidence>
<evidence type="ECO:0000256" key="1">
    <source>
        <dbReference type="ARBA" id="ARBA00004141"/>
    </source>
</evidence>
<keyword evidence="3 7" id="KW-0812">Transmembrane</keyword>
<dbReference type="GO" id="GO:0015205">
    <property type="term" value="F:nucleobase transmembrane transporter activity"/>
    <property type="evidence" value="ECO:0007669"/>
    <property type="project" value="TreeGrafter"/>
</dbReference>
<feature type="transmembrane region" description="Helical" evidence="7">
    <location>
        <begin position="369"/>
        <end position="392"/>
    </location>
</feature>
<feature type="transmembrane region" description="Helical" evidence="7">
    <location>
        <begin position="287"/>
        <end position="306"/>
    </location>
</feature>
<evidence type="ECO:0000256" key="7">
    <source>
        <dbReference type="SAM" id="Phobius"/>
    </source>
</evidence>
<feature type="compositionally biased region" description="Basic and acidic residues" evidence="6">
    <location>
        <begin position="49"/>
        <end position="59"/>
    </location>
</feature>
<comment type="caution">
    <text evidence="8">The sequence shown here is derived from an EMBL/GenBank/DDBJ whole genome shotgun (WGS) entry which is preliminary data.</text>
</comment>
<reference evidence="8" key="2">
    <citation type="submission" date="2021-04" db="EMBL/GenBank/DDBJ databases">
        <authorList>
            <person name="Gilroy R."/>
        </authorList>
    </citation>
    <scope>NUCLEOTIDE SEQUENCE</scope>
    <source>
        <strain evidence="8">ChiGjej4B4-7305</strain>
    </source>
</reference>
<feature type="transmembrane region" description="Helical" evidence="7">
    <location>
        <begin position="189"/>
        <end position="208"/>
    </location>
</feature>
<dbReference type="InterPro" id="IPR001248">
    <property type="entry name" value="Pur-cyt_permease"/>
</dbReference>
<reference evidence="8" key="1">
    <citation type="journal article" date="2021" name="PeerJ">
        <title>Extensive microbial diversity within the chicken gut microbiome revealed by metagenomics and culture.</title>
        <authorList>
            <person name="Gilroy R."/>
            <person name="Ravi A."/>
            <person name="Getino M."/>
            <person name="Pursley I."/>
            <person name="Horton D.L."/>
            <person name="Alikhan N.F."/>
            <person name="Baker D."/>
            <person name="Gharbi K."/>
            <person name="Hall N."/>
            <person name="Watson M."/>
            <person name="Adriaenssens E.M."/>
            <person name="Foster-Nyarko E."/>
            <person name="Jarju S."/>
            <person name="Secka A."/>
            <person name="Antonio M."/>
            <person name="Oren A."/>
            <person name="Chaudhuri R.R."/>
            <person name="La Ragione R."/>
            <person name="Hildebrand F."/>
            <person name="Pallen M.J."/>
        </authorList>
    </citation>
    <scope>NUCLEOTIDE SEQUENCE</scope>
    <source>
        <strain evidence="8">ChiGjej4B4-7305</strain>
    </source>
</reference>
<dbReference type="Gene3D" id="1.10.4160.10">
    <property type="entry name" value="Hydantoin permease"/>
    <property type="match status" value="1"/>
</dbReference>
<feature type="transmembrane region" description="Helical" evidence="7">
    <location>
        <begin position="254"/>
        <end position="275"/>
    </location>
</feature>
<dbReference type="Pfam" id="PF02133">
    <property type="entry name" value="Transp_cyt_pur"/>
    <property type="match status" value="1"/>
</dbReference>
<dbReference type="PANTHER" id="PTHR30618:SF0">
    <property type="entry name" value="PURINE-URACIL PERMEASE NCS1"/>
    <property type="match status" value="1"/>
</dbReference>
<dbReference type="GO" id="GO:0005886">
    <property type="term" value="C:plasma membrane"/>
    <property type="evidence" value="ECO:0007669"/>
    <property type="project" value="TreeGrafter"/>
</dbReference>
<feature type="transmembrane region" description="Helical" evidence="7">
    <location>
        <begin position="115"/>
        <end position="136"/>
    </location>
</feature>
<organism evidence="8 9">
    <name type="scientific">Candidatus Ruania gallistercoris</name>
    <dbReference type="NCBI Taxonomy" id="2838746"/>
    <lineage>
        <taxon>Bacteria</taxon>
        <taxon>Bacillati</taxon>
        <taxon>Actinomycetota</taxon>
        <taxon>Actinomycetes</taxon>
        <taxon>Micrococcales</taxon>
        <taxon>Ruaniaceae</taxon>
        <taxon>Ruania</taxon>
    </lineage>
</organism>
<dbReference type="PANTHER" id="PTHR30618">
    <property type="entry name" value="NCS1 FAMILY PURINE/PYRIMIDINE TRANSPORTER"/>
    <property type="match status" value="1"/>
</dbReference>
<feature type="transmembrane region" description="Helical" evidence="7">
    <location>
        <begin position="501"/>
        <end position="517"/>
    </location>
</feature>
<protein>
    <submittedName>
        <fullName evidence="8">Cytosine permease</fullName>
    </submittedName>
</protein>
<accession>A0A9D2EIJ5</accession>
<dbReference type="InterPro" id="IPR045225">
    <property type="entry name" value="Uracil/uridine/allantoin_perm"/>
</dbReference>